<comment type="caution">
    <text evidence="12">The sequence shown here is derived from an EMBL/GenBank/DDBJ whole genome shotgun (WGS) entry which is preliminary data.</text>
</comment>
<organism evidence="12 13">
    <name type="scientific">Turnera subulata</name>
    <dbReference type="NCBI Taxonomy" id="218843"/>
    <lineage>
        <taxon>Eukaryota</taxon>
        <taxon>Viridiplantae</taxon>
        <taxon>Streptophyta</taxon>
        <taxon>Embryophyta</taxon>
        <taxon>Tracheophyta</taxon>
        <taxon>Spermatophyta</taxon>
        <taxon>Magnoliopsida</taxon>
        <taxon>eudicotyledons</taxon>
        <taxon>Gunneridae</taxon>
        <taxon>Pentapetalae</taxon>
        <taxon>rosids</taxon>
        <taxon>fabids</taxon>
        <taxon>Malpighiales</taxon>
        <taxon>Passifloraceae</taxon>
        <taxon>Turnera</taxon>
    </lineage>
</organism>
<dbReference type="PROSITE" id="PS50213">
    <property type="entry name" value="FAS1"/>
    <property type="match status" value="5"/>
</dbReference>
<dbReference type="GO" id="GO:0098552">
    <property type="term" value="C:side of membrane"/>
    <property type="evidence" value="ECO:0007669"/>
    <property type="project" value="UniProtKB-KW"/>
</dbReference>
<dbReference type="Pfam" id="PF02469">
    <property type="entry name" value="Fasciclin"/>
    <property type="match status" value="5"/>
</dbReference>
<comment type="function">
    <text evidence="9">May be a cell surface adhesion protein.</text>
</comment>
<comment type="subcellular location">
    <subcellularLocation>
        <location evidence="1">Cell membrane</location>
        <topology evidence="1">Lipid-anchor</topology>
        <topology evidence="1">GPI-anchor</topology>
    </subcellularLocation>
</comment>
<feature type="region of interest" description="Disordered" evidence="10">
    <location>
        <begin position="419"/>
        <end position="451"/>
    </location>
</feature>
<accession>A0A9Q0FPS2</accession>
<dbReference type="GO" id="GO:0009834">
    <property type="term" value="P:plant-type secondary cell wall biogenesis"/>
    <property type="evidence" value="ECO:0007669"/>
    <property type="project" value="TreeGrafter"/>
</dbReference>
<feature type="compositionally biased region" description="Pro residues" evidence="10">
    <location>
        <begin position="908"/>
        <end position="917"/>
    </location>
</feature>
<dbReference type="Gene3D" id="2.30.180.10">
    <property type="entry name" value="FAS1 domain"/>
    <property type="match status" value="5"/>
</dbReference>
<evidence type="ECO:0000256" key="10">
    <source>
        <dbReference type="SAM" id="MobiDB-lite"/>
    </source>
</evidence>
<evidence type="ECO:0000313" key="13">
    <source>
        <dbReference type="Proteomes" id="UP001141552"/>
    </source>
</evidence>
<keyword evidence="3" id="KW-1003">Cell membrane</keyword>
<evidence type="ECO:0000256" key="4">
    <source>
        <dbReference type="ARBA" id="ARBA00022622"/>
    </source>
</evidence>
<dbReference type="EMBL" id="JAKUCV010004433">
    <property type="protein sequence ID" value="KAJ4835405.1"/>
    <property type="molecule type" value="Genomic_DNA"/>
</dbReference>
<feature type="domain" description="FAS1" evidence="11">
    <location>
        <begin position="454"/>
        <end position="596"/>
    </location>
</feature>
<dbReference type="InterPro" id="IPR000782">
    <property type="entry name" value="FAS1_domain"/>
</dbReference>
<feature type="compositionally biased region" description="Low complexity" evidence="10">
    <location>
        <begin position="918"/>
        <end position="932"/>
    </location>
</feature>
<keyword evidence="6" id="KW-0654">Proteoglycan</keyword>
<dbReference type="SUPFAM" id="SSF82153">
    <property type="entry name" value="FAS1 domain"/>
    <property type="match status" value="5"/>
</dbReference>
<dbReference type="GO" id="GO:0005886">
    <property type="term" value="C:plasma membrane"/>
    <property type="evidence" value="ECO:0007669"/>
    <property type="project" value="UniProtKB-SubCell"/>
</dbReference>
<keyword evidence="7" id="KW-0472">Membrane</keyword>
<protein>
    <recommendedName>
        <fullName evidence="11">FAS1 domain-containing protein</fullName>
    </recommendedName>
</protein>
<keyword evidence="4" id="KW-0449">Lipoprotein</keyword>
<dbReference type="FunFam" id="2.30.180.10:FF:000040">
    <property type="entry name" value="Fasciclin-like AGP 6"/>
    <property type="match status" value="3"/>
</dbReference>
<feature type="non-terminal residue" evidence="12">
    <location>
        <position position="1142"/>
    </location>
</feature>
<evidence type="ECO:0000256" key="5">
    <source>
        <dbReference type="ARBA" id="ARBA00022729"/>
    </source>
</evidence>
<evidence type="ECO:0000256" key="7">
    <source>
        <dbReference type="ARBA" id="ARBA00023136"/>
    </source>
</evidence>
<dbReference type="SMART" id="SM00554">
    <property type="entry name" value="FAS1"/>
    <property type="match status" value="5"/>
</dbReference>
<evidence type="ECO:0000256" key="1">
    <source>
        <dbReference type="ARBA" id="ARBA00004609"/>
    </source>
</evidence>
<reference evidence="12" key="1">
    <citation type="submission" date="2022-02" db="EMBL/GenBank/DDBJ databases">
        <authorList>
            <person name="Henning P.M."/>
            <person name="McCubbin A.G."/>
            <person name="Shore J.S."/>
        </authorList>
    </citation>
    <scope>NUCLEOTIDE SEQUENCE</scope>
    <source>
        <strain evidence="12">F60SS</strain>
        <tissue evidence="12">Leaves</tissue>
    </source>
</reference>
<keyword evidence="8" id="KW-0325">Glycoprotein</keyword>
<evidence type="ECO:0000259" key="11">
    <source>
        <dbReference type="PROSITE" id="PS50213"/>
    </source>
</evidence>
<keyword evidence="13" id="KW-1185">Reference proteome</keyword>
<dbReference type="InterPro" id="IPR045003">
    <property type="entry name" value="FLA_A"/>
</dbReference>
<evidence type="ECO:0000313" key="12">
    <source>
        <dbReference type="EMBL" id="KAJ4835405.1"/>
    </source>
</evidence>
<evidence type="ECO:0000256" key="3">
    <source>
        <dbReference type="ARBA" id="ARBA00022475"/>
    </source>
</evidence>
<dbReference type="PANTHER" id="PTHR32077">
    <property type="entry name" value="FASCICLIN-LIKE ARABINOGALACTAN PROTEIN"/>
    <property type="match status" value="1"/>
</dbReference>
<dbReference type="AlphaFoldDB" id="A0A9Q0FPS2"/>
<feature type="domain" description="FAS1" evidence="11">
    <location>
        <begin position="1"/>
        <end position="133"/>
    </location>
</feature>
<evidence type="ECO:0000256" key="9">
    <source>
        <dbReference type="ARBA" id="ARBA00024686"/>
    </source>
</evidence>
<evidence type="ECO:0000256" key="2">
    <source>
        <dbReference type="ARBA" id="ARBA00007843"/>
    </source>
</evidence>
<evidence type="ECO:0000256" key="8">
    <source>
        <dbReference type="ARBA" id="ARBA00023180"/>
    </source>
</evidence>
<reference evidence="12" key="2">
    <citation type="journal article" date="2023" name="Plants (Basel)">
        <title>Annotation of the Turnera subulata (Passifloraceae) Draft Genome Reveals the S-Locus Evolved after the Divergence of Turneroideae from Passifloroideae in a Stepwise Manner.</title>
        <authorList>
            <person name="Henning P.M."/>
            <person name="Roalson E.H."/>
            <person name="Mir W."/>
            <person name="McCubbin A.G."/>
            <person name="Shore J.S."/>
        </authorList>
    </citation>
    <scope>NUCLEOTIDE SEQUENCE</scope>
    <source>
        <strain evidence="12">F60SS</strain>
    </source>
</reference>
<feature type="region of interest" description="Disordered" evidence="10">
    <location>
        <begin position="900"/>
        <end position="932"/>
    </location>
</feature>
<feature type="compositionally biased region" description="Low complexity" evidence="10">
    <location>
        <begin position="660"/>
        <end position="674"/>
    </location>
</feature>
<proteinExistence type="inferred from homology"/>
<keyword evidence="5" id="KW-0732">Signal</keyword>
<sequence length="1142" mass="119505">AGHFTIFIRLLRATQEENHLFSALNDSSSGITIFAPIDSAFSGLKSGTLNILSDAQKAELVKFHVVPTFLSTSQFQTVSNPLGTWAGTGNRLPLNVTSYPNSVNITSGLTNTSISGTVYTDGQLAIYRIEKVLLPVDIFKSDAPAPAPVAPAPEKPKKKAPAVESPDVPVDTSGAVSSMQNGVVLFGAVVVMLQHFLCNARQQSIFSFSLLLFFHFTLAQSPAAAPQAPIVAAPPQAPPAPVVQPPAAPPTQVAPVPRRGPTNVTKILEKAGHFSIFIRLLKSTQEENHLFSALNDSSSGITIFAPTDSAFSGLKSGTLNTLSDGDKSELVKFHVVPTFLSTSQFQTVTNPLGTWAGTGSRLPLNVTSYPNSVNITTGLTNTSISGTVYTDSQLAIYRVEKVLLPADIFVSKAPAPAPLAPAPEKPKKKAPEVESPVVPVDTSGTVAPVPRRGPTNVTKILEKAGHFSIFIRLLKSTQEENHLFSALNDSSTGITIFAPTDSAFSGLKSGTLNTLSDGDKSELVKFHIVPTFLSTSQFQTVSNPLGTWAGTGSRLPLNVTSYPNSVNITTGLTNTSISGTVYTDSQLAIYRIEKVLLPVDIFSSRALAPAPMAPAPEKPKKETPAAESPVVPVDVSSAICFMDNRGAPAASPAQPPPAPAAQAPPTDPSQAPAALVQPSSGPLDVVNILTKAGRFTVFTRLLQATGQAADINKLLNTTNGGFTVFAPTDGAFSSLKPGFLNSLSDDDKAELAKFHVIPTFISTSSFQTVSNPVPTQAGTGKRTSFNVTTSGNFVNITTGLTNTSISGTVYSDNQLAIYQVDKVLFPLDIFTPKPPAPAPALAVEKPKNKTLGAAESPTVPTDTSAAENFAVPKSMAILALSLVSLSVLFLLSNCTKSSGQAPAASPAQSPPAPPAKAPPADSSQAPAAQVQPSSGPLDVVKILTKAGHFTVFNRLFQATGEDVELNKELNNTNNGVTIFAPTDGAFSGLKAGFLNSLSDADKTKLAKFHVIPTFISTSSFQTVSNPVTTQAGTSKRTSLNVTTSGNFVNITTGLTNTSISGTVYSDNRLGIYQVDKVLFPLDLFTPKPPAPAPALAVEKPKNKTPDAAAESPTVPTDTSSAVNFAGYKGLLFLAVAMAAAMF</sequence>
<feature type="domain" description="FAS1" evidence="11">
    <location>
        <begin position="261"/>
        <end position="403"/>
    </location>
</feature>
<dbReference type="FunFam" id="2.30.180.10:FF:000006">
    <property type="entry name" value="Fasciclin-like arabinogalactan protein 11"/>
    <property type="match status" value="1"/>
</dbReference>
<keyword evidence="4" id="KW-0336">GPI-anchor</keyword>
<dbReference type="Proteomes" id="UP001141552">
    <property type="component" value="Unassembled WGS sequence"/>
</dbReference>
<gene>
    <name evidence="12" type="ORF">Tsubulata_044735</name>
</gene>
<feature type="region of interest" description="Disordered" evidence="10">
    <location>
        <begin position="147"/>
        <end position="167"/>
    </location>
</feature>
<dbReference type="InterPro" id="IPR036378">
    <property type="entry name" value="FAS1_dom_sf"/>
</dbReference>
<name>A0A9Q0FPS2_9ROSI</name>
<dbReference type="PANTHER" id="PTHR32077:SF59">
    <property type="entry name" value="FASCICLIN-LIKE ARABINOGALACTAN PROTEIN 12"/>
    <property type="match status" value="1"/>
</dbReference>
<evidence type="ECO:0000256" key="6">
    <source>
        <dbReference type="ARBA" id="ARBA00022974"/>
    </source>
</evidence>
<feature type="domain" description="FAS1" evidence="11">
    <location>
        <begin position="682"/>
        <end position="824"/>
    </location>
</feature>
<feature type="region of interest" description="Disordered" evidence="10">
    <location>
        <begin position="1092"/>
        <end position="1116"/>
    </location>
</feature>
<feature type="domain" description="FAS1" evidence="11">
    <location>
        <begin position="936"/>
        <end position="1078"/>
    </location>
</feature>
<dbReference type="OrthoDB" id="286301at2759"/>
<feature type="region of interest" description="Disordered" evidence="10">
    <location>
        <begin position="646"/>
        <end position="678"/>
    </location>
</feature>
<comment type="similarity">
    <text evidence="2">Belongs to the fasciclin-like AGP family.</text>
</comment>